<proteinExistence type="predicted"/>
<evidence type="ECO:0000313" key="1">
    <source>
        <dbReference type="EMBL" id="AOK19712.1"/>
    </source>
</evidence>
<protein>
    <recommendedName>
        <fullName evidence="3">Lipoprotein</fullName>
    </recommendedName>
</protein>
<sequence length="183" mass="19391">MTTKTMAERTMQALGMLALAGCAAQGGTPGAYDAAKDARIRAYWGPVVYFHFNRACRPPESVLTGYPDTIVATKPGLSALVNKTVGMPVPDDAAKYFHEYVVPAGKPVTITSESNYQDFRNGKVVRVTEAPVSGTFVPAAGHDYEVRGSAGSAPNHLTLRELRVDNGRVTATPVPIAPAPACE</sequence>
<reference evidence="1 2" key="1">
    <citation type="submission" date="2015-12" db="EMBL/GenBank/DDBJ databases">
        <title>Diversity of Burkholderia near neighbor genomes.</title>
        <authorList>
            <person name="Sahl J."/>
            <person name="Wagner D."/>
            <person name="Keim P."/>
        </authorList>
    </citation>
    <scope>NUCLEOTIDE SEQUENCE [LARGE SCALE GENOMIC DNA]</scope>
    <source>
        <strain evidence="1 2">MSMB1184WGS</strain>
    </source>
</reference>
<dbReference type="PROSITE" id="PS51257">
    <property type="entry name" value="PROKAR_LIPOPROTEIN"/>
    <property type="match status" value="1"/>
</dbReference>
<name>A0A1B4Q0K8_BURCE</name>
<dbReference type="EMBL" id="CP013444">
    <property type="protein sequence ID" value="AOK19712.1"/>
    <property type="molecule type" value="Genomic_DNA"/>
</dbReference>
<dbReference type="Proteomes" id="UP000094776">
    <property type="component" value="Chromosome 2"/>
</dbReference>
<organism evidence="1 2">
    <name type="scientific">Burkholderia cepacia</name>
    <name type="common">Pseudomonas cepacia</name>
    <dbReference type="NCBI Taxonomy" id="292"/>
    <lineage>
        <taxon>Bacteria</taxon>
        <taxon>Pseudomonadati</taxon>
        <taxon>Pseudomonadota</taxon>
        <taxon>Betaproteobacteria</taxon>
        <taxon>Burkholderiales</taxon>
        <taxon>Burkholderiaceae</taxon>
        <taxon>Burkholderia</taxon>
        <taxon>Burkholderia cepacia complex</taxon>
    </lineage>
</organism>
<gene>
    <name evidence="1" type="ORF">WT26_28035</name>
</gene>
<evidence type="ECO:0000313" key="2">
    <source>
        <dbReference type="Proteomes" id="UP000094776"/>
    </source>
</evidence>
<dbReference type="AlphaFoldDB" id="A0A1B4Q0K8"/>
<dbReference type="RefSeq" id="WP_059955276.1">
    <property type="nucleotide sequence ID" value="NZ_CP013444.1"/>
</dbReference>
<evidence type="ECO:0008006" key="3">
    <source>
        <dbReference type="Google" id="ProtNLM"/>
    </source>
</evidence>
<accession>A0A1B4Q0K8</accession>